<dbReference type="GO" id="GO:0003700">
    <property type="term" value="F:DNA-binding transcription factor activity"/>
    <property type="evidence" value="ECO:0007669"/>
    <property type="project" value="TreeGrafter"/>
</dbReference>
<dbReference type="SMART" id="SM00354">
    <property type="entry name" value="HTH_LACI"/>
    <property type="match status" value="1"/>
</dbReference>
<comment type="caution">
    <text evidence="5">The sequence shown here is derived from an EMBL/GenBank/DDBJ whole genome shotgun (WGS) entry which is preliminary data.</text>
</comment>
<dbReference type="InterPro" id="IPR000843">
    <property type="entry name" value="HTH_LacI"/>
</dbReference>
<gene>
    <name evidence="5" type="ORF">GALL_191140</name>
</gene>
<evidence type="ECO:0000313" key="5">
    <source>
        <dbReference type="EMBL" id="OIQ98872.1"/>
    </source>
</evidence>
<dbReference type="SUPFAM" id="SSF47413">
    <property type="entry name" value="lambda repressor-like DNA-binding domains"/>
    <property type="match status" value="1"/>
</dbReference>
<dbReference type="InterPro" id="IPR010982">
    <property type="entry name" value="Lambda_DNA-bd_dom_sf"/>
</dbReference>
<evidence type="ECO:0000256" key="3">
    <source>
        <dbReference type="ARBA" id="ARBA00023163"/>
    </source>
</evidence>
<dbReference type="Pfam" id="PF00356">
    <property type="entry name" value="LacI"/>
    <property type="match status" value="1"/>
</dbReference>
<dbReference type="InterPro" id="IPR028082">
    <property type="entry name" value="Peripla_BP_I"/>
</dbReference>
<dbReference type="PANTHER" id="PTHR30146:SF153">
    <property type="entry name" value="LACTOSE OPERON REPRESSOR"/>
    <property type="match status" value="1"/>
</dbReference>
<dbReference type="Gene3D" id="1.10.260.40">
    <property type="entry name" value="lambda repressor-like DNA-binding domains"/>
    <property type="match status" value="1"/>
</dbReference>
<sequence>MTGRITQADIARRAGVHFTTVSLALRNHPSLPLSTRRRLQALADEMGYRPDPHLRALVAYRQRQRSAGEAATLAYLTHWSTRWGWKQSPAHAEFHAGAAGRAAALGYALDHFWLGEKGLSPRALSRMLQSRGITGVVVASHDPARESELQLEWERFCAVKIDFFPHLPRLHTVTNDQRAIIQLAVQRVAAAGYRRVGFVMPRWWDRFVDQAWSAGFLAEQQNLPACDHVPILAYSSPEPSRVAPGDHSPVPTRELEAWLARYRPEAIVSWGPFVRPRLSALGIRVPRDLAYVDIFRTDTEPGIAGIRQNCRRVGELAIELLAGQLMQYSFGVPEFPTTTLVEGTWFDGDSLPLRRPSQQSIRSADL</sequence>
<dbReference type="SUPFAM" id="SSF53822">
    <property type="entry name" value="Periplasmic binding protein-like I"/>
    <property type="match status" value="1"/>
</dbReference>
<organism evidence="5">
    <name type="scientific">mine drainage metagenome</name>
    <dbReference type="NCBI Taxonomy" id="410659"/>
    <lineage>
        <taxon>unclassified sequences</taxon>
        <taxon>metagenomes</taxon>
        <taxon>ecological metagenomes</taxon>
    </lineage>
</organism>
<feature type="domain" description="HTH lacI-type" evidence="4">
    <location>
        <begin position="5"/>
        <end position="59"/>
    </location>
</feature>
<dbReference type="GO" id="GO:0000976">
    <property type="term" value="F:transcription cis-regulatory region binding"/>
    <property type="evidence" value="ECO:0007669"/>
    <property type="project" value="TreeGrafter"/>
</dbReference>
<dbReference type="InterPro" id="IPR046335">
    <property type="entry name" value="LacI/GalR-like_sensor"/>
</dbReference>
<evidence type="ECO:0000256" key="2">
    <source>
        <dbReference type="ARBA" id="ARBA00023125"/>
    </source>
</evidence>
<dbReference type="CDD" id="cd01392">
    <property type="entry name" value="HTH_LacI"/>
    <property type="match status" value="1"/>
</dbReference>
<dbReference type="PANTHER" id="PTHR30146">
    <property type="entry name" value="LACI-RELATED TRANSCRIPTIONAL REPRESSOR"/>
    <property type="match status" value="1"/>
</dbReference>
<dbReference type="PROSITE" id="PS50932">
    <property type="entry name" value="HTH_LACI_2"/>
    <property type="match status" value="1"/>
</dbReference>
<reference evidence="5" key="1">
    <citation type="submission" date="2016-10" db="EMBL/GenBank/DDBJ databases">
        <title>Sequence of Gallionella enrichment culture.</title>
        <authorList>
            <person name="Poehlein A."/>
            <person name="Muehling M."/>
            <person name="Daniel R."/>
        </authorList>
    </citation>
    <scope>NUCLEOTIDE SEQUENCE</scope>
</reference>
<protein>
    <submittedName>
        <fullName evidence="5">Trehalose repressor</fullName>
    </submittedName>
</protein>
<evidence type="ECO:0000256" key="1">
    <source>
        <dbReference type="ARBA" id="ARBA00023015"/>
    </source>
</evidence>
<dbReference type="AlphaFoldDB" id="A0A1J5RRE4"/>
<proteinExistence type="predicted"/>
<keyword evidence="3" id="KW-0804">Transcription</keyword>
<name>A0A1J5RRE4_9ZZZZ</name>
<dbReference type="Gene3D" id="3.40.50.2300">
    <property type="match status" value="2"/>
</dbReference>
<keyword evidence="1" id="KW-0805">Transcription regulation</keyword>
<dbReference type="Pfam" id="PF13377">
    <property type="entry name" value="Peripla_BP_3"/>
    <property type="match status" value="1"/>
</dbReference>
<keyword evidence="2" id="KW-0238">DNA-binding</keyword>
<dbReference type="EMBL" id="MLJW01000113">
    <property type="protein sequence ID" value="OIQ98872.1"/>
    <property type="molecule type" value="Genomic_DNA"/>
</dbReference>
<evidence type="ECO:0000259" key="4">
    <source>
        <dbReference type="PROSITE" id="PS50932"/>
    </source>
</evidence>
<accession>A0A1J5RRE4</accession>